<organism evidence="7 8">
    <name type="scientific">Paenibacillus hemerocallicola</name>
    <dbReference type="NCBI Taxonomy" id="1172614"/>
    <lineage>
        <taxon>Bacteria</taxon>
        <taxon>Bacillati</taxon>
        <taxon>Bacillota</taxon>
        <taxon>Bacilli</taxon>
        <taxon>Bacillales</taxon>
        <taxon>Paenibacillaceae</taxon>
        <taxon>Paenibacillus</taxon>
    </lineage>
</organism>
<dbReference type="PANTHER" id="PTHR43649:SF31">
    <property type="entry name" value="SN-GLYCEROL-3-PHOSPHATE-BINDING PERIPLASMIC PROTEIN UGPB"/>
    <property type="match status" value="1"/>
</dbReference>
<dbReference type="SUPFAM" id="SSF53850">
    <property type="entry name" value="Periplasmic binding protein-like II"/>
    <property type="match status" value="1"/>
</dbReference>
<accession>A0A5C4T5S0</accession>
<proteinExistence type="inferred from homology"/>
<dbReference type="OrthoDB" id="9804061at2"/>
<evidence type="ECO:0000256" key="4">
    <source>
        <dbReference type="ARBA" id="ARBA00022729"/>
    </source>
</evidence>
<evidence type="ECO:0000313" key="7">
    <source>
        <dbReference type="EMBL" id="TNJ64176.1"/>
    </source>
</evidence>
<dbReference type="GO" id="GO:0030313">
    <property type="term" value="C:cell envelope"/>
    <property type="evidence" value="ECO:0007669"/>
    <property type="project" value="UniProtKB-SubCell"/>
</dbReference>
<dbReference type="RefSeq" id="WP_139604276.1">
    <property type="nucleotide sequence ID" value="NZ_VDCQ01000032.1"/>
</dbReference>
<dbReference type="PROSITE" id="PS51257">
    <property type="entry name" value="PROKAR_LIPOPROTEIN"/>
    <property type="match status" value="1"/>
</dbReference>
<feature type="compositionally biased region" description="Polar residues" evidence="5">
    <location>
        <begin position="40"/>
        <end position="51"/>
    </location>
</feature>
<evidence type="ECO:0000256" key="6">
    <source>
        <dbReference type="SAM" id="SignalP"/>
    </source>
</evidence>
<dbReference type="Proteomes" id="UP000307943">
    <property type="component" value="Unassembled WGS sequence"/>
</dbReference>
<feature type="chain" id="PRO_5038622859" evidence="6">
    <location>
        <begin position="27"/>
        <end position="446"/>
    </location>
</feature>
<comment type="caution">
    <text evidence="7">The sequence shown here is derived from an EMBL/GenBank/DDBJ whole genome shotgun (WGS) entry which is preliminary data.</text>
</comment>
<keyword evidence="4 6" id="KW-0732">Signal</keyword>
<dbReference type="InterPro" id="IPR050490">
    <property type="entry name" value="Bact_solute-bd_prot1"/>
</dbReference>
<keyword evidence="3" id="KW-0813">Transport</keyword>
<dbReference type="Pfam" id="PF01547">
    <property type="entry name" value="SBP_bac_1"/>
    <property type="match status" value="1"/>
</dbReference>
<protein>
    <submittedName>
        <fullName evidence="7">Extracellular solute-binding protein</fullName>
    </submittedName>
</protein>
<name>A0A5C4T5S0_9BACL</name>
<evidence type="ECO:0000256" key="1">
    <source>
        <dbReference type="ARBA" id="ARBA00004196"/>
    </source>
</evidence>
<feature type="signal peptide" evidence="6">
    <location>
        <begin position="1"/>
        <end position="26"/>
    </location>
</feature>
<comment type="subcellular location">
    <subcellularLocation>
        <location evidence="1">Cell envelope</location>
    </subcellularLocation>
</comment>
<sequence>MSKRKGRLHGSRYLLAVAMAATLVSACSSGGQSGAAGDSKTGQKQETSTPKETFQPVVLNIYGGRYVSEEGFMEAYGKHIQKKYPHISFNVYGNKNAADIVSAGQPIDIFYADPVAYPRDVAQFGLAYDMSALIKEFNFDQNRLYPGPIQVMRDTFNKGVTGLPLAMRNVVLHYNKDLFDKFGVAPPRDGMTWDEVYELARKMTRTESGVQYRGMDFSVHVIDYNQLSLGWIDPKTEQASVNNTQWNDLIRNFARFYQIPGNEVGTDAAKEIMDWNRFGVKGITAMEATTFYSATVTKDLFNMDYAALPSFASKPGVGSQSPATYIGVTSSAKNPKEAFRVIEYLLSDEFQTMLSRTGTISSLQNKAVNDVFGADVPELKGKNLKVVIPTQSAAPAPFSRLSGQTQASYWTPLLKVFTGETDLNTGLRNMEESINKKVAELNSAAK</sequence>
<evidence type="ECO:0000256" key="5">
    <source>
        <dbReference type="SAM" id="MobiDB-lite"/>
    </source>
</evidence>
<feature type="region of interest" description="Disordered" evidence="5">
    <location>
        <begin position="32"/>
        <end position="51"/>
    </location>
</feature>
<comment type="similarity">
    <text evidence="2">Belongs to the bacterial solute-binding protein 1 family.</text>
</comment>
<dbReference type="PANTHER" id="PTHR43649">
    <property type="entry name" value="ARABINOSE-BINDING PROTEIN-RELATED"/>
    <property type="match status" value="1"/>
</dbReference>
<keyword evidence="8" id="KW-1185">Reference proteome</keyword>
<dbReference type="AlphaFoldDB" id="A0A5C4T5S0"/>
<dbReference type="InterPro" id="IPR006059">
    <property type="entry name" value="SBP"/>
</dbReference>
<dbReference type="EMBL" id="VDCQ01000032">
    <property type="protein sequence ID" value="TNJ64176.1"/>
    <property type="molecule type" value="Genomic_DNA"/>
</dbReference>
<dbReference type="Gene3D" id="3.40.190.10">
    <property type="entry name" value="Periplasmic binding protein-like II"/>
    <property type="match status" value="1"/>
</dbReference>
<evidence type="ECO:0000313" key="8">
    <source>
        <dbReference type="Proteomes" id="UP000307943"/>
    </source>
</evidence>
<reference evidence="7 8" key="1">
    <citation type="submission" date="2019-05" db="EMBL/GenBank/DDBJ databases">
        <title>We sequenced the genome of Paenibacillus hemerocallicola KCTC 33185 for further insight into its adaptation and study the phylogeny of Paenibacillus.</title>
        <authorList>
            <person name="Narsing Rao M.P."/>
        </authorList>
    </citation>
    <scope>NUCLEOTIDE SEQUENCE [LARGE SCALE GENOMIC DNA]</scope>
    <source>
        <strain evidence="7 8">KCTC 33185</strain>
    </source>
</reference>
<gene>
    <name evidence="7" type="ORF">FE784_21400</name>
</gene>
<evidence type="ECO:0000256" key="2">
    <source>
        <dbReference type="ARBA" id="ARBA00008520"/>
    </source>
</evidence>
<evidence type="ECO:0000256" key="3">
    <source>
        <dbReference type="ARBA" id="ARBA00022448"/>
    </source>
</evidence>